<sequence length="331" mass="34895">MSTATADAAGSATAPAPPPRRGPSWLEALRDAPRLVRWLAFATIVGNAVVVLTGVAVRLSDSGLGCPTWPKCTDDSYTNTPEYGIHGYIEFGNRLLTIVLSAIVGAAIIVVLLQRVRRRSLIWLALAQFGGIVAQAVVGGITVLTGLNPWTVSAHFLVSMGLIYAGYVFWHRTGEGDGPREWRVSVPLRWVARGIVLAAAATIVIGTVVTGSGPHSGDGDAPRTGFDPALVSQLHADAVFLLIGLTIGGMLALRAHPEVRRAVTVLLVIELLQGVIGYVQYFTQLPVLLVALHVLGAAVLWVAAVHVLFSIRVRPVVASSTATQPAVPQPA</sequence>
<evidence type="ECO:0000256" key="8">
    <source>
        <dbReference type="ARBA" id="ARBA00023133"/>
    </source>
</evidence>
<keyword evidence="5 13" id="KW-1133">Transmembrane helix</keyword>
<comment type="caution">
    <text evidence="14">The sequence shown here is derived from an EMBL/GenBank/DDBJ whole genome shotgun (WGS) entry which is preliminary data.</text>
</comment>
<keyword evidence="2" id="KW-1003">Cell membrane</keyword>
<feature type="transmembrane region" description="Helical" evidence="13">
    <location>
        <begin position="262"/>
        <end position="281"/>
    </location>
</feature>
<feature type="transmembrane region" description="Helical" evidence="13">
    <location>
        <begin position="190"/>
        <end position="210"/>
    </location>
</feature>
<evidence type="ECO:0000256" key="7">
    <source>
        <dbReference type="ARBA" id="ARBA00023004"/>
    </source>
</evidence>
<feature type="transmembrane region" description="Helical" evidence="13">
    <location>
        <begin position="38"/>
        <end position="59"/>
    </location>
</feature>
<gene>
    <name evidence="14" type="ORF">GCM10020369_03930</name>
</gene>
<keyword evidence="7" id="KW-0408">Iron</keyword>
<feature type="transmembrane region" description="Helical" evidence="13">
    <location>
        <begin position="120"/>
        <end position="144"/>
    </location>
</feature>
<evidence type="ECO:0000313" key="14">
    <source>
        <dbReference type="EMBL" id="GAA3382365.1"/>
    </source>
</evidence>
<comment type="pathway">
    <text evidence="11">Porphyrin-containing compound metabolism.</text>
</comment>
<evidence type="ECO:0000256" key="3">
    <source>
        <dbReference type="ARBA" id="ARBA00022692"/>
    </source>
</evidence>
<dbReference type="PANTHER" id="PTHR35457">
    <property type="entry name" value="HEME A SYNTHASE"/>
    <property type="match status" value="1"/>
</dbReference>
<dbReference type="Proteomes" id="UP001501676">
    <property type="component" value="Unassembled WGS sequence"/>
</dbReference>
<evidence type="ECO:0000256" key="10">
    <source>
        <dbReference type="ARBA" id="ARBA00023157"/>
    </source>
</evidence>
<evidence type="ECO:0000256" key="11">
    <source>
        <dbReference type="ARBA" id="ARBA00023444"/>
    </source>
</evidence>
<feature type="transmembrane region" description="Helical" evidence="13">
    <location>
        <begin position="287"/>
        <end position="309"/>
    </location>
</feature>
<evidence type="ECO:0000313" key="15">
    <source>
        <dbReference type="Proteomes" id="UP001501676"/>
    </source>
</evidence>
<comment type="subcellular location">
    <subcellularLocation>
        <location evidence="1">Membrane</location>
        <topology evidence="1">Multi-pass membrane protein</topology>
    </subcellularLocation>
</comment>
<feature type="transmembrane region" description="Helical" evidence="13">
    <location>
        <begin position="95"/>
        <end position="113"/>
    </location>
</feature>
<keyword evidence="3 13" id="KW-0812">Transmembrane</keyword>
<evidence type="ECO:0000256" key="2">
    <source>
        <dbReference type="ARBA" id="ARBA00022475"/>
    </source>
</evidence>
<dbReference type="EMBL" id="BAAAYN010000002">
    <property type="protein sequence ID" value="GAA3382365.1"/>
    <property type="molecule type" value="Genomic_DNA"/>
</dbReference>
<dbReference type="PANTHER" id="PTHR35457:SF1">
    <property type="entry name" value="HEME A SYNTHASE"/>
    <property type="match status" value="1"/>
</dbReference>
<keyword evidence="4" id="KW-0479">Metal-binding</keyword>
<feature type="transmembrane region" description="Helical" evidence="13">
    <location>
        <begin position="230"/>
        <end position="253"/>
    </location>
</feature>
<dbReference type="InterPro" id="IPR003780">
    <property type="entry name" value="COX15/CtaA_fam"/>
</dbReference>
<evidence type="ECO:0000256" key="6">
    <source>
        <dbReference type="ARBA" id="ARBA00023002"/>
    </source>
</evidence>
<dbReference type="Pfam" id="PF02628">
    <property type="entry name" value="COX15-CtaA"/>
    <property type="match status" value="1"/>
</dbReference>
<keyword evidence="15" id="KW-1185">Reference proteome</keyword>
<evidence type="ECO:0000256" key="4">
    <source>
        <dbReference type="ARBA" id="ARBA00022723"/>
    </source>
</evidence>
<keyword evidence="8" id="KW-0350">Heme biosynthesis</keyword>
<reference evidence="15" key="1">
    <citation type="journal article" date="2019" name="Int. J. Syst. Evol. Microbiol.">
        <title>The Global Catalogue of Microorganisms (GCM) 10K type strain sequencing project: providing services to taxonomists for standard genome sequencing and annotation.</title>
        <authorList>
            <consortium name="The Broad Institute Genomics Platform"/>
            <consortium name="The Broad Institute Genome Sequencing Center for Infectious Disease"/>
            <person name="Wu L."/>
            <person name="Ma J."/>
        </authorList>
    </citation>
    <scope>NUCLEOTIDE SEQUENCE [LARGE SCALE GENOMIC DNA]</scope>
    <source>
        <strain evidence="15">JCM 9458</strain>
    </source>
</reference>
<dbReference type="RefSeq" id="WP_345726169.1">
    <property type="nucleotide sequence ID" value="NZ_BAAAYN010000002.1"/>
</dbReference>
<accession>A0ABP6SQG3</accession>
<keyword evidence="9 13" id="KW-0472">Membrane</keyword>
<organism evidence="14 15">
    <name type="scientific">Cryptosporangium minutisporangium</name>
    <dbReference type="NCBI Taxonomy" id="113569"/>
    <lineage>
        <taxon>Bacteria</taxon>
        <taxon>Bacillati</taxon>
        <taxon>Actinomycetota</taxon>
        <taxon>Actinomycetes</taxon>
        <taxon>Cryptosporangiales</taxon>
        <taxon>Cryptosporangiaceae</taxon>
        <taxon>Cryptosporangium</taxon>
    </lineage>
</organism>
<name>A0ABP6SQG3_9ACTN</name>
<dbReference type="InterPro" id="IPR050450">
    <property type="entry name" value="COX15/CtaA_HemeA_synthase"/>
</dbReference>
<evidence type="ECO:0000256" key="13">
    <source>
        <dbReference type="SAM" id="Phobius"/>
    </source>
</evidence>
<evidence type="ECO:0000256" key="12">
    <source>
        <dbReference type="SAM" id="MobiDB-lite"/>
    </source>
</evidence>
<evidence type="ECO:0000256" key="9">
    <source>
        <dbReference type="ARBA" id="ARBA00023136"/>
    </source>
</evidence>
<keyword evidence="10" id="KW-1015">Disulfide bond</keyword>
<feature type="transmembrane region" description="Helical" evidence="13">
    <location>
        <begin position="150"/>
        <end position="170"/>
    </location>
</feature>
<evidence type="ECO:0000256" key="5">
    <source>
        <dbReference type="ARBA" id="ARBA00022989"/>
    </source>
</evidence>
<feature type="compositionally biased region" description="Low complexity" evidence="12">
    <location>
        <begin position="1"/>
        <end position="14"/>
    </location>
</feature>
<protein>
    <submittedName>
        <fullName evidence="14">COX15/CtaA family protein</fullName>
    </submittedName>
</protein>
<evidence type="ECO:0000256" key="1">
    <source>
        <dbReference type="ARBA" id="ARBA00004141"/>
    </source>
</evidence>
<keyword evidence="6" id="KW-0560">Oxidoreductase</keyword>
<proteinExistence type="predicted"/>
<feature type="region of interest" description="Disordered" evidence="12">
    <location>
        <begin position="1"/>
        <end position="23"/>
    </location>
</feature>